<dbReference type="Proteomes" id="UP000289166">
    <property type="component" value="Unassembled WGS sequence"/>
</dbReference>
<evidence type="ECO:0000313" key="1">
    <source>
        <dbReference type="EMBL" id="RXE60645.1"/>
    </source>
</evidence>
<dbReference type="AlphaFoldDB" id="A0A4Q0I9I6"/>
<dbReference type="RefSeq" id="WP_069194608.1">
    <property type="nucleotide sequence ID" value="NZ_RLII01000001.1"/>
</dbReference>
<comment type="caution">
    <text evidence="1">The sequence shown here is derived from an EMBL/GenBank/DDBJ whole genome shotgun (WGS) entry which is preliminary data.</text>
</comment>
<sequence length="167" mass="19323">MCIQLARLKKDENGFFCESEINCIGDYLGKPGVWAMKGKAAETDQFEYLEVGQAEDIGAELKSDLKLLMADYSSVKLEKIYTARRLFPEYQVSFDVCKCDKDRTAAKYRTIAALYSEIIVELLSTDTCRSTREEIEGRFAIDCKAKYWNAWGPQRRKARNYYISRFK</sequence>
<organism evidence="1 2">
    <name type="scientific">Acetivibrio mesophilus</name>
    <dbReference type="NCBI Taxonomy" id="2487273"/>
    <lineage>
        <taxon>Bacteria</taxon>
        <taxon>Bacillati</taxon>
        <taxon>Bacillota</taxon>
        <taxon>Clostridia</taxon>
        <taxon>Eubacteriales</taxon>
        <taxon>Oscillospiraceae</taxon>
        <taxon>Acetivibrio</taxon>
    </lineage>
</organism>
<proteinExistence type="predicted"/>
<name>A0A4Q0I9I6_9FIRM</name>
<reference evidence="2" key="1">
    <citation type="submission" date="2018-11" db="EMBL/GenBank/DDBJ databases">
        <title>Genome sequencing of a novel mesophilic and cellulolytic organism within the genus Hungateiclostridium.</title>
        <authorList>
            <person name="Rettenmaier R."/>
            <person name="Liebl W."/>
            <person name="Zverlov V."/>
        </authorList>
    </citation>
    <scope>NUCLEOTIDE SEQUENCE [LARGE SCALE GENOMIC DNA]</scope>
    <source>
        <strain evidence="2">N2K1</strain>
    </source>
</reference>
<keyword evidence="2" id="KW-1185">Reference proteome</keyword>
<accession>A0A4Q0I9I6</accession>
<evidence type="ECO:0000313" key="2">
    <source>
        <dbReference type="Proteomes" id="UP000289166"/>
    </source>
</evidence>
<dbReference type="OrthoDB" id="2055327at2"/>
<protein>
    <submittedName>
        <fullName evidence="1">Uncharacterized protein</fullName>
    </submittedName>
</protein>
<dbReference type="EMBL" id="RLII01000001">
    <property type="protein sequence ID" value="RXE60645.1"/>
    <property type="molecule type" value="Genomic_DNA"/>
</dbReference>
<gene>
    <name evidence="1" type="ORF">EFD62_01615</name>
</gene>